<proteinExistence type="predicted"/>
<dbReference type="KEGG" id="pars:DRW48_15705"/>
<dbReference type="InterPro" id="IPR050266">
    <property type="entry name" value="AB_hydrolase_sf"/>
</dbReference>
<evidence type="ECO:0000259" key="1">
    <source>
        <dbReference type="Pfam" id="PF12697"/>
    </source>
</evidence>
<dbReference type="GO" id="GO:0016020">
    <property type="term" value="C:membrane"/>
    <property type="evidence" value="ECO:0007669"/>
    <property type="project" value="TreeGrafter"/>
</dbReference>
<accession>A0A344PNH4</accession>
<dbReference type="Pfam" id="PF12697">
    <property type="entry name" value="Abhydrolase_6"/>
    <property type="match status" value="1"/>
</dbReference>
<dbReference type="EMBL" id="CP030918">
    <property type="protein sequence ID" value="AXC50929.1"/>
    <property type="molecule type" value="Genomic_DNA"/>
</dbReference>
<organism evidence="2 3">
    <name type="scientific">Paracoccus suum</name>
    <dbReference type="NCBI Taxonomy" id="2259340"/>
    <lineage>
        <taxon>Bacteria</taxon>
        <taxon>Pseudomonadati</taxon>
        <taxon>Pseudomonadota</taxon>
        <taxon>Alphaproteobacteria</taxon>
        <taxon>Rhodobacterales</taxon>
        <taxon>Paracoccaceae</taxon>
        <taxon>Paracoccus</taxon>
    </lineage>
</organism>
<dbReference type="SUPFAM" id="SSF53474">
    <property type="entry name" value="alpha/beta-Hydrolases"/>
    <property type="match status" value="1"/>
</dbReference>
<dbReference type="Proteomes" id="UP000252023">
    <property type="component" value="Chromosome"/>
</dbReference>
<reference evidence="3" key="1">
    <citation type="submission" date="2018-07" db="EMBL/GenBank/DDBJ databases">
        <title>Genome sequencing of Paracoccus sp. SC2-6.</title>
        <authorList>
            <person name="Heo J."/>
            <person name="Kim S.-J."/>
            <person name="Kwon S.-W."/>
        </authorList>
    </citation>
    <scope>NUCLEOTIDE SEQUENCE [LARGE SCALE GENOMIC DNA]</scope>
    <source>
        <strain evidence="3">SC2-6</strain>
    </source>
</reference>
<dbReference type="InterPro" id="IPR000073">
    <property type="entry name" value="AB_hydrolase_1"/>
</dbReference>
<dbReference type="PANTHER" id="PTHR43798:SF33">
    <property type="entry name" value="HYDROLASE, PUTATIVE (AFU_ORTHOLOGUE AFUA_2G14860)-RELATED"/>
    <property type="match status" value="1"/>
</dbReference>
<sequence>MTIAERTWPGDPNRPALALHCSMGSSSYWGPIADRLEGVVSLSAFDAPGHGRSPDWRRASSGGVDYHTAVTRLAAARIGQPMDLIGHSLGATVALRIAVSAPQSVRSLTLIEPVLFAAAPGAEADPLHQRMTRLLEAGQDEEATRAFLSVWGDGHFDDLPALTQTRMIQQIRLVAEANDTLIFDRADILRDGGLEAIGVPVMLIRGSNSPPVIAQIADALAARLPDVARAEVPGAGHMLPITHPYKVADLIRVNLERS</sequence>
<dbReference type="PANTHER" id="PTHR43798">
    <property type="entry name" value="MONOACYLGLYCEROL LIPASE"/>
    <property type="match status" value="1"/>
</dbReference>
<keyword evidence="3" id="KW-1185">Reference proteome</keyword>
<gene>
    <name evidence="2" type="ORF">DRW48_15705</name>
</gene>
<feature type="domain" description="AB hydrolase-1" evidence="1">
    <location>
        <begin position="18"/>
        <end position="249"/>
    </location>
</feature>
<keyword evidence="2" id="KW-0378">Hydrolase</keyword>
<dbReference type="RefSeq" id="WP_114077217.1">
    <property type="nucleotide sequence ID" value="NZ_CP030918.1"/>
</dbReference>
<dbReference type="InterPro" id="IPR029058">
    <property type="entry name" value="AB_hydrolase_fold"/>
</dbReference>
<name>A0A344PNH4_9RHOB</name>
<dbReference type="Gene3D" id="3.40.50.1820">
    <property type="entry name" value="alpha/beta hydrolase"/>
    <property type="match status" value="1"/>
</dbReference>
<dbReference type="GO" id="GO:0016787">
    <property type="term" value="F:hydrolase activity"/>
    <property type="evidence" value="ECO:0007669"/>
    <property type="project" value="UniProtKB-KW"/>
</dbReference>
<evidence type="ECO:0000313" key="2">
    <source>
        <dbReference type="EMBL" id="AXC50929.1"/>
    </source>
</evidence>
<evidence type="ECO:0000313" key="3">
    <source>
        <dbReference type="Proteomes" id="UP000252023"/>
    </source>
</evidence>
<dbReference type="AlphaFoldDB" id="A0A344PNH4"/>
<protein>
    <submittedName>
        <fullName evidence="2">Alpha/beta hydrolase</fullName>
    </submittedName>
</protein>
<dbReference type="OrthoDB" id="9804723at2"/>